<protein>
    <submittedName>
        <fullName evidence="1">Uncharacterized protein</fullName>
    </submittedName>
</protein>
<dbReference type="OrthoDB" id="9905725at2"/>
<name>A0A5D4XRM2_9GAMM</name>
<gene>
    <name evidence="1" type="ORF">FZO89_13820</name>
</gene>
<evidence type="ECO:0000313" key="1">
    <source>
        <dbReference type="EMBL" id="TYT27246.1"/>
    </source>
</evidence>
<comment type="caution">
    <text evidence="1">The sequence shown here is derived from an EMBL/GenBank/DDBJ whole genome shotgun (WGS) entry which is preliminary data.</text>
</comment>
<organism evidence="1 2">
    <name type="scientific">Luteimonas viscosa</name>
    <dbReference type="NCBI Taxonomy" id="1132694"/>
    <lineage>
        <taxon>Bacteria</taxon>
        <taxon>Pseudomonadati</taxon>
        <taxon>Pseudomonadota</taxon>
        <taxon>Gammaproteobacteria</taxon>
        <taxon>Lysobacterales</taxon>
        <taxon>Lysobacteraceae</taxon>
        <taxon>Luteimonas</taxon>
    </lineage>
</organism>
<dbReference type="EMBL" id="VTFT01000001">
    <property type="protein sequence ID" value="TYT27246.1"/>
    <property type="molecule type" value="Genomic_DNA"/>
</dbReference>
<dbReference type="AlphaFoldDB" id="A0A5D4XRM2"/>
<keyword evidence="2" id="KW-1185">Reference proteome</keyword>
<accession>A0A5D4XRM2</accession>
<dbReference type="Proteomes" id="UP000324973">
    <property type="component" value="Unassembled WGS sequence"/>
</dbReference>
<proteinExistence type="predicted"/>
<sequence length="129" mass="13895">MPISDPITSYSVSVVRSNLHDITRQARLQLESGGSATVSFVATLPADFLEFTDAGTSLFMTDDQFEDVHTLLRDDEPAFFTALDLFGFRVGSVHSRLGDAGATRGENTGGSSSLESLIDHARRIGSDRA</sequence>
<evidence type="ECO:0000313" key="2">
    <source>
        <dbReference type="Proteomes" id="UP000324973"/>
    </source>
</evidence>
<reference evidence="1 2" key="1">
    <citation type="submission" date="2019-08" db="EMBL/GenBank/DDBJ databases">
        <title>Luteimonas viscosus sp. nov., isolated from soil of a sunflower field.</title>
        <authorList>
            <person name="Jianli Z."/>
            <person name="Ying Z."/>
        </authorList>
    </citation>
    <scope>NUCLEOTIDE SEQUENCE [LARGE SCALE GENOMIC DNA]</scope>
    <source>
        <strain evidence="1 2">XBU10</strain>
    </source>
</reference>
<dbReference type="RefSeq" id="WP_149103797.1">
    <property type="nucleotide sequence ID" value="NZ_VTFT01000001.1"/>
</dbReference>